<keyword evidence="2" id="KW-0472">Membrane</keyword>
<evidence type="ECO:0000256" key="1">
    <source>
        <dbReference type="ARBA" id="ARBA00022801"/>
    </source>
</evidence>
<name>A0A6G1IUH9_9PLEO</name>
<dbReference type="PANTHER" id="PTHR48081">
    <property type="entry name" value="AB HYDROLASE SUPERFAMILY PROTEIN C4A8.06C"/>
    <property type="match status" value="1"/>
</dbReference>
<accession>A0A6G1IUH9</accession>
<proteinExistence type="predicted"/>
<keyword evidence="2" id="KW-0812">Transmembrane</keyword>
<feature type="transmembrane region" description="Helical" evidence="2">
    <location>
        <begin position="21"/>
        <end position="38"/>
    </location>
</feature>
<dbReference type="Gene3D" id="3.40.50.1820">
    <property type="entry name" value="alpha/beta hydrolase"/>
    <property type="match status" value="1"/>
</dbReference>
<dbReference type="SUPFAM" id="SSF53474">
    <property type="entry name" value="alpha/beta-Hydrolases"/>
    <property type="match status" value="1"/>
</dbReference>
<dbReference type="AlphaFoldDB" id="A0A6G1IUH9"/>
<dbReference type="Pfam" id="PF07859">
    <property type="entry name" value="Abhydrolase_3"/>
    <property type="match status" value="1"/>
</dbReference>
<dbReference type="InterPro" id="IPR013094">
    <property type="entry name" value="AB_hydrolase_3"/>
</dbReference>
<keyword evidence="1 4" id="KW-0378">Hydrolase</keyword>
<dbReference type="EMBL" id="MU005590">
    <property type="protein sequence ID" value="KAF2681601.1"/>
    <property type="molecule type" value="Genomic_DNA"/>
</dbReference>
<keyword evidence="5" id="KW-1185">Reference proteome</keyword>
<evidence type="ECO:0000256" key="2">
    <source>
        <dbReference type="SAM" id="Phobius"/>
    </source>
</evidence>
<evidence type="ECO:0000313" key="5">
    <source>
        <dbReference type="Proteomes" id="UP000799291"/>
    </source>
</evidence>
<evidence type="ECO:0000259" key="3">
    <source>
        <dbReference type="Pfam" id="PF07859"/>
    </source>
</evidence>
<reference evidence="4" key="1">
    <citation type="journal article" date="2020" name="Stud. Mycol.">
        <title>101 Dothideomycetes genomes: a test case for predicting lifestyles and emergence of pathogens.</title>
        <authorList>
            <person name="Haridas S."/>
            <person name="Albert R."/>
            <person name="Binder M."/>
            <person name="Bloem J."/>
            <person name="Labutti K."/>
            <person name="Salamov A."/>
            <person name="Andreopoulos B."/>
            <person name="Baker S."/>
            <person name="Barry K."/>
            <person name="Bills G."/>
            <person name="Bluhm B."/>
            <person name="Cannon C."/>
            <person name="Castanera R."/>
            <person name="Culley D."/>
            <person name="Daum C."/>
            <person name="Ezra D."/>
            <person name="Gonzalez J."/>
            <person name="Henrissat B."/>
            <person name="Kuo A."/>
            <person name="Liang C."/>
            <person name="Lipzen A."/>
            <person name="Lutzoni F."/>
            <person name="Magnuson J."/>
            <person name="Mondo S."/>
            <person name="Nolan M."/>
            <person name="Ohm R."/>
            <person name="Pangilinan J."/>
            <person name="Park H.-J."/>
            <person name="Ramirez L."/>
            <person name="Alfaro M."/>
            <person name="Sun H."/>
            <person name="Tritt A."/>
            <person name="Yoshinaga Y."/>
            <person name="Zwiers L.-H."/>
            <person name="Turgeon B."/>
            <person name="Goodwin S."/>
            <person name="Spatafora J."/>
            <person name="Crous P."/>
            <person name="Grigoriev I."/>
        </authorList>
    </citation>
    <scope>NUCLEOTIDE SEQUENCE</scope>
    <source>
        <strain evidence="4">CBS 122367</strain>
    </source>
</reference>
<gene>
    <name evidence="4" type="ORF">K458DRAFT_420381</name>
</gene>
<organism evidence="4 5">
    <name type="scientific">Lentithecium fluviatile CBS 122367</name>
    <dbReference type="NCBI Taxonomy" id="1168545"/>
    <lineage>
        <taxon>Eukaryota</taxon>
        <taxon>Fungi</taxon>
        <taxon>Dikarya</taxon>
        <taxon>Ascomycota</taxon>
        <taxon>Pezizomycotina</taxon>
        <taxon>Dothideomycetes</taxon>
        <taxon>Pleosporomycetidae</taxon>
        <taxon>Pleosporales</taxon>
        <taxon>Massarineae</taxon>
        <taxon>Lentitheciaceae</taxon>
        <taxon>Lentithecium</taxon>
    </lineage>
</organism>
<evidence type="ECO:0000313" key="4">
    <source>
        <dbReference type="EMBL" id="KAF2681601.1"/>
    </source>
</evidence>
<protein>
    <submittedName>
        <fullName evidence="4">Alpha/beta-hydrolase</fullName>
    </submittedName>
</protein>
<keyword evidence="2" id="KW-1133">Transmembrane helix</keyword>
<dbReference type="OrthoDB" id="408631at2759"/>
<sequence length="339" mass="37471">MEFQSKPITSRSPALLTRMRLGAQLWLMKMVVAAFTLIQGRRISRLPLHQKPTYTKYYGPVAAESRIFIPKSYKPGDPPLPLLIDIHGGGFCIGSPMLDDPDNLILAHTHSFCVVSIPYRLGPRFKFPIAPKDCAAAITAVLDDDSLPVDKSRVAVAGYSAGGNLALTATQLPGVKGRIKGVAAYYPVTDFTLTIDQKIAGQKVAPDGKDVLHWMSPMFNNGYLEHDVDRKDPLLSPIFAKREDLPEHISILGCEYDMLCKEAESMAENLATLEAGEKTPLLDGKVGWTKGSVRWELIEGEKHGFNQSPVRGEKGRLMREKATRMHGGIAEWLKKEVYT</sequence>
<feature type="domain" description="Alpha/beta hydrolase fold-3" evidence="3">
    <location>
        <begin position="84"/>
        <end position="278"/>
    </location>
</feature>
<dbReference type="InterPro" id="IPR029058">
    <property type="entry name" value="AB_hydrolase_fold"/>
</dbReference>
<dbReference type="GO" id="GO:0016787">
    <property type="term" value="F:hydrolase activity"/>
    <property type="evidence" value="ECO:0007669"/>
    <property type="project" value="UniProtKB-KW"/>
</dbReference>
<dbReference type="PANTHER" id="PTHR48081:SF8">
    <property type="entry name" value="ALPHA_BETA HYDROLASE FOLD-3 DOMAIN-CONTAINING PROTEIN-RELATED"/>
    <property type="match status" value="1"/>
</dbReference>
<dbReference type="Proteomes" id="UP000799291">
    <property type="component" value="Unassembled WGS sequence"/>
</dbReference>
<dbReference type="InterPro" id="IPR050300">
    <property type="entry name" value="GDXG_lipolytic_enzyme"/>
</dbReference>